<gene>
    <name evidence="1" type="ORF">R83534S58_LOCUS733</name>
</gene>
<protein>
    <recommendedName>
        <fullName evidence="3">DUF4214 domain-containing protein</fullName>
    </recommendedName>
</protein>
<evidence type="ECO:0000313" key="2">
    <source>
        <dbReference type="Proteomes" id="UP001154272"/>
    </source>
</evidence>
<dbReference type="RefSeq" id="WP_282023517.1">
    <property type="nucleotide sequence ID" value="NZ_CAMXCH010000001.1"/>
</dbReference>
<organism evidence="1 2">
    <name type="scientific">Commensalibacter papalotli</name>
    <name type="common">ex Botero et al. 2024</name>
    <dbReference type="NCBI Taxonomy" id="2972766"/>
    <lineage>
        <taxon>Bacteria</taxon>
        <taxon>Pseudomonadati</taxon>
        <taxon>Pseudomonadota</taxon>
        <taxon>Alphaproteobacteria</taxon>
        <taxon>Acetobacterales</taxon>
        <taxon>Acetobacteraceae</taxon>
    </lineage>
</organism>
<comment type="caution">
    <text evidence="1">The sequence shown here is derived from an EMBL/GenBank/DDBJ whole genome shotgun (WGS) entry which is preliminary data.</text>
</comment>
<dbReference type="EMBL" id="CAMXCH010000001">
    <property type="protein sequence ID" value="CAI3934321.1"/>
    <property type="molecule type" value="Genomic_DNA"/>
</dbReference>
<keyword evidence="2" id="KW-1185">Reference proteome</keyword>
<reference evidence="1" key="1">
    <citation type="submission" date="2022-10" db="EMBL/GenBank/DDBJ databases">
        <authorList>
            <person name="Botero Cardona J."/>
        </authorList>
    </citation>
    <scope>NUCLEOTIDE SEQUENCE</scope>
    <source>
        <strain evidence="1">R-83534</strain>
    </source>
</reference>
<dbReference type="Proteomes" id="UP001154272">
    <property type="component" value="Unassembled WGS sequence"/>
</dbReference>
<evidence type="ECO:0008006" key="3">
    <source>
        <dbReference type="Google" id="ProtNLM"/>
    </source>
</evidence>
<evidence type="ECO:0000313" key="1">
    <source>
        <dbReference type="EMBL" id="CAI3934321.1"/>
    </source>
</evidence>
<proteinExistence type="predicted"/>
<name>A0ABN8W9Y7_9PROT</name>
<accession>A0ABN8W9Y7</accession>
<sequence length="313" mass="34222">MTTNLLRNEMNTTALTSSNNQDKILNVGVDNSNSTAMQRAMSPPDFAAIIEARALISLANSVYPDILGRPATSKEMTAFVNTITANHESVYSALHKVVYTQEAYNRIAQMDKAMLGYDVNNDTISAQQEKLCQVTRSTGWASSGHTGNTTVTYTPQYTMSDIRNDFAFGPSVREAVVNMLTNMGVNPSEQDITWSQDRFAEGRSYQSVLSEHAHGYHGDYAAKQLMSSILGRAATDGDSGWLNAMKDGLGNGMTYQQLLSKEAHGILGDYAVKELLQKIDGRSATDSDTAWLNMVKDQLAGGKSYQQILSENT</sequence>